<dbReference type="EMBL" id="BART01015897">
    <property type="protein sequence ID" value="GAG75665.1"/>
    <property type="molecule type" value="Genomic_DNA"/>
</dbReference>
<feature type="non-terminal residue" evidence="1">
    <location>
        <position position="257"/>
    </location>
</feature>
<proteinExistence type="predicted"/>
<sequence>MTIHNENIRDFSALLEEKVESYNEACINYRNYEAFLRQKMSEGSNLEEVINISMTIEAVESIYDKLVDVVFQMKFSLLGHIVEGCDKEKTSVFISSMLTTIINELNHVYSFKIFLKALDSLDKDVAVNQKLIFNKKINWIIKTMGEMLEELGLKGAKAFLKSVLLFSDRKKAVKRKNFSTFFQAPYYKPTETALYLDFFKKSNLTQKLSKQTTINTKSQELAEKISKQRKMALDLISELDGDSLKILGEMGLEGYLS</sequence>
<name>X1A0P6_9ZZZZ</name>
<gene>
    <name evidence="1" type="ORF">S01H4_30743</name>
</gene>
<dbReference type="AlphaFoldDB" id="X1A0P6"/>
<accession>X1A0P6</accession>
<evidence type="ECO:0000313" key="1">
    <source>
        <dbReference type="EMBL" id="GAG75665.1"/>
    </source>
</evidence>
<organism evidence="1">
    <name type="scientific">marine sediment metagenome</name>
    <dbReference type="NCBI Taxonomy" id="412755"/>
    <lineage>
        <taxon>unclassified sequences</taxon>
        <taxon>metagenomes</taxon>
        <taxon>ecological metagenomes</taxon>
    </lineage>
</organism>
<reference evidence="1" key="1">
    <citation type="journal article" date="2014" name="Front. Microbiol.">
        <title>High frequency of phylogenetically diverse reductive dehalogenase-homologous genes in deep subseafloor sedimentary metagenomes.</title>
        <authorList>
            <person name="Kawai M."/>
            <person name="Futagami T."/>
            <person name="Toyoda A."/>
            <person name="Takaki Y."/>
            <person name="Nishi S."/>
            <person name="Hori S."/>
            <person name="Arai W."/>
            <person name="Tsubouchi T."/>
            <person name="Morono Y."/>
            <person name="Uchiyama I."/>
            <person name="Ito T."/>
            <person name="Fujiyama A."/>
            <person name="Inagaki F."/>
            <person name="Takami H."/>
        </authorList>
    </citation>
    <scope>NUCLEOTIDE SEQUENCE</scope>
    <source>
        <strain evidence="1">Expedition CK06-06</strain>
    </source>
</reference>
<comment type="caution">
    <text evidence="1">The sequence shown here is derived from an EMBL/GenBank/DDBJ whole genome shotgun (WGS) entry which is preliminary data.</text>
</comment>
<protein>
    <submittedName>
        <fullName evidence="1">Uncharacterized protein</fullName>
    </submittedName>
</protein>